<dbReference type="InterPro" id="IPR010658">
    <property type="entry name" value="Nodulin-like"/>
</dbReference>
<evidence type="ECO:0000313" key="9">
    <source>
        <dbReference type="EMBL" id="THF96238.1"/>
    </source>
</evidence>
<keyword evidence="4 6" id="KW-0472">Membrane</keyword>
<evidence type="ECO:0000313" key="10">
    <source>
        <dbReference type="Proteomes" id="UP000306102"/>
    </source>
</evidence>
<dbReference type="Pfam" id="PF23262">
    <property type="entry name" value="NFD4_C"/>
    <property type="match status" value="1"/>
</dbReference>
<feature type="transmembrane region" description="Helical" evidence="6">
    <location>
        <begin position="537"/>
        <end position="556"/>
    </location>
</feature>
<proteinExistence type="inferred from homology"/>
<gene>
    <name evidence="9" type="ORF">TEA_010173</name>
</gene>
<name>A0A4S4D267_CAMSN</name>
<protein>
    <submittedName>
        <fullName evidence="9">Uncharacterized protein</fullName>
    </submittedName>
</protein>
<evidence type="ECO:0000256" key="3">
    <source>
        <dbReference type="ARBA" id="ARBA00022989"/>
    </source>
</evidence>
<evidence type="ECO:0000256" key="5">
    <source>
        <dbReference type="ARBA" id="ARBA00044504"/>
    </source>
</evidence>
<feature type="transmembrane region" description="Helical" evidence="6">
    <location>
        <begin position="400"/>
        <end position="418"/>
    </location>
</feature>
<feature type="transmembrane region" description="Helical" evidence="6">
    <location>
        <begin position="12"/>
        <end position="29"/>
    </location>
</feature>
<evidence type="ECO:0000256" key="4">
    <source>
        <dbReference type="ARBA" id="ARBA00023136"/>
    </source>
</evidence>
<feature type="transmembrane region" description="Helical" evidence="6">
    <location>
        <begin position="367"/>
        <end position="388"/>
    </location>
</feature>
<comment type="caution">
    <text evidence="9">The sequence shown here is derived from an EMBL/GenBank/DDBJ whole genome shotgun (WGS) entry which is preliminary data.</text>
</comment>
<feature type="transmembrane region" description="Helical" evidence="6">
    <location>
        <begin position="457"/>
        <end position="476"/>
    </location>
</feature>
<evidence type="ECO:0000259" key="8">
    <source>
        <dbReference type="Pfam" id="PF23262"/>
    </source>
</evidence>
<dbReference type="PANTHER" id="PTHR21576:SF11">
    <property type="entry name" value="MAJOR FACILITATOR SUPERFAMILY PROTEIN"/>
    <property type="match status" value="1"/>
</dbReference>
<feature type="transmembrane region" description="Helical" evidence="6">
    <location>
        <begin position="430"/>
        <end position="450"/>
    </location>
</feature>
<evidence type="ECO:0000259" key="7">
    <source>
        <dbReference type="Pfam" id="PF06813"/>
    </source>
</evidence>
<keyword evidence="2 6" id="KW-0812">Transmembrane</keyword>
<dbReference type="InterPro" id="IPR056555">
    <property type="entry name" value="NFD4_C"/>
</dbReference>
<keyword evidence="3 6" id="KW-1133">Transmembrane helix</keyword>
<feature type="transmembrane region" description="Helical" evidence="6">
    <location>
        <begin position="176"/>
        <end position="195"/>
    </location>
</feature>
<dbReference type="PANTHER" id="PTHR21576">
    <property type="entry name" value="UNCHARACTERIZED NODULIN-LIKE PROTEIN"/>
    <property type="match status" value="1"/>
</dbReference>
<keyword evidence="10" id="KW-1185">Reference proteome</keyword>
<accession>A0A4S4D267</accession>
<comment type="similarity">
    <text evidence="5">Belongs to the major facilitator superfamily. Phosphate:H(+) symporter (TC 2.A.1.9) family.</text>
</comment>
<dbReference type="InterPro" id="IPR036259">
    <property type="entry name" value="MFS_trans_sf"/>
</dbReference>
<feature type="transmembrane region" description="Helical" evidence="6">
    <location>
        <begin position="74"/>
        <end position="93"/>
    </location>
</feature>
<sequence length="564" mass="62371">MTNSSYTSSQFSWITVVCITFLQAINGTHSISSTYSSLIEHHYNMSQVRLNYLIVAFDTGRLFGWFSSTAAEYLPMWMILLIGLVLELVGFGVQYLHLIGKVSYLSYWHVLLLNVVAGTSICWINTYCNLVASRNFKDKTIISLTSSYSALGGKLYTLLVEGITGKRDSQNSSIYLLIRCVVPTVVGLAVALLLSCQKPIQFGEPDIYPAVFLIAIVTGAYALIESIAPPFKNMSPQLRIIILVLVIVLPFAVPPAINASLFTLKKWSSQVMPEVSTMDSSSNSQRVIEICCNGEKGGVIEKEQVEQAQEKNRDSSSNSQSIIEICCNEEKGGIIETEQIEQVQEKNRDVEVRDEHGVKDLLTSLDFWLFFWVNACGITLAMVYGNNLGRISQSRGNKEVSFLQVLSSLFGFFGRVFSVTFDWYTRERKLLSRSALIAIIMIPMPASFFLLTSDSSICLYISTSILGACSGAIAAIASSTTSELFGCQNASINQNIVLTSIPVGSLLFGHLAALNYDRERGSNYGECTGFNCHEKTFIIWGIICSMGTILSSVLRLRTQKFHTN</sequence>
<dbReference type="SUPFAM" id="SSF103473">
    <property type="entry name" value="MFS general substrate transporter"/>
    <property type="match status" value="1"/>
</dbReference>
<feature type="transmembrane region" description="Helical" evidence="6">
    <location>
        <begin position="105"/>
        <end position="126"/>
    </location>
</feature>
<dbReference type="EMBL" id="SDRB02012978">
    <property type="protein sequence ID" value="THF96238.1"/>
    <property type="molecule type" value="Genomic_DNA"/>
</dbReference>
<comment type="subcellular location">
    <subcellularLocation>
        <location evidence="1">Membrane</location>
        <topology evidence="1">Multi-pass membrane protein</topology>
    </subcellularLocation>
</comment>
<feature type="transmembrane region" description="Helical" evidence="6">
    <location>
        <begin position="496"/>
        <end position="516"/>
    </location>
</feature>
<feature type="transmembrane region" description="Helical" evidence="6">
    <location>
        <begin position="240"/>
        <end position="264"/>
    </location>
</feature>
<dbReference type="Proteomes" id="UP000306102">
    <property type="component" value="Unassembled WGS sequence"/>
</dbReference>
<organism evidence="9 10">
    <name type="scientific">Camellia sinensis var. sinensis</name>
    <name type="common">China tea</name>
    <dbReference type="NCBI Taxonomy" id="542762"/>
    <lineage>
        <taxon>Eukaryota</taxon>
        <taxon>Viridiplantae</taxon>
        <taxon>Streptophyta</taxon>
        <taxon>Embryophyta</taxon>
        <taxon>Tracheophyta</taxon>
        <taxon>Spermatophyta</taxon>
        <taxon>Magnoliopsida</taxon>
        <taxon>eudicotyledons</taxon>
        <taxon>Gunneridae</taxon>
        <taxon>Pentapetalae</taxon>
        <taxon>asterids</taxon>
        <taxon>Ericales</taxon>
        <taxon>Theaceae</taxon>
        <taxon>Camellia</taxon>
    </lineage>
</organism>
<evidence type="ECO:0000256" key="1">
    <source>
        <dbReference type="ARBA" id="ARBA00004141"/>
    </source>
</evidence>
<feature type="transmembrane region" description="Helical" evidence="6">
    <location>
        <begin position="207"/>
        <end position="228"/>
    </location>
</feature>
<feature type="domain" description="Nodulin-like" evidence="7">
    <location>
        <begin position="13"/>
        <end position="254"/>
    </location>
</feature>
<dbReference type="Pfam" id="PF06813">
    <property type="entry name" value="Nodulin-like"/>
    <property type="match status" value="1"/>
</dbReference>
<feature type="domain" description="NFD4 C-terminal" evidence="8">
    <location>
        <begin position="352"/>
        <end position="562"/>
    </location>
</feature>
<reference evidence="9 10" key="1">
    <citation type="journal article" date="2018" name="Proc. Natl. Acad. Sci. U.S.A.">
        <title>Draft genome sequence of Camellia sinensis var. sinensis provides insights into the evolution of the tea genome and tea quality.</title>
        <authorList>
            <person name="Wei C."/>
            <person name="Yang H."/>
            <person name="Wang S."/>
            <person name="Zhao J."/>
            <person name="Liu C."/>
            <person name="Gao L."/>
            <person name="Xia E."/>
            <person name="Lu Y."/>
            <person name="Tai Y."/>
            <person name="She G."/>
            <person name="Sun J."/>
            <person name="Cao H."/>
            <person name="Tong W."/>
            <person name="Gao Q."/>
            <person name="Li Y."/>
            <person name="Deng W."/>
            <person name="Jiang X."/>
            <person name="Wang W."/>
            <person name="Chen Q."/>
            <person name="Zhang S."/>
            <person name="Li H."/>
            <person name="Wu J."/>
            <person name="Wang P."/>
            <person name="Li P."/>
            <person name="Shi C."/>
            <person name="Zheng F."/>
            <person name="Jian J."/>
            <person name="Huang B."/>
            <person name="Shan D."/>
            <person name="Shi M."/>
            <person name="Fang C."/>
            <person name="Yue Y."/>
            <person name="Li F."/>
            <person name="Li D."/>
            <person name="Wei S."/>
            <person name="Han B."/>
            <person name="Jiang C."/>
            <person name="Yin Y."/>
            <person name="Xia T."/>
            <person name="Zhang Z."/>
            <person name="Bennetzen J.L."/>
            <person name="Zhao S."/>
            <person name="Wan X."/>
        </authorList>
    </citation>
    <scope>NUCLEOTIDE SEQUENCE [LARGE SCALE GENOMIC DNA]</scope>
    <source>
        <strain evidence="10">cv. Shuchazao</strain>
        <tissue evidence="9">Leaf</tissue>
    </source>
</reference>
<dbReference type="GO" id="GO:0016020">
    <property type="term" value="C:membrane"/>
    <property type="evidence" value="ECO:0007669"/>
    <property type="project" value="UniProtKB-SubCell"/>
</dbReference>
<evidence type="ECO:0000256" key="2">
    <source>
        <dbReference type="ARBA" id="ARBA00022692"/>
    </source>
</evidence>
<dbReference type="Gene3D" id="1.20.1250.20">
    <property type="entry name" value="MFS general substrate transporter like domains"/>
    <property type="match status" value="1"/>
</dbReference>
<evidence type="ECO:0000256" key="6">
    <source>
        <dbReference type="SAM" id="Phobius"/>
    </source>
</evidence>
<dbReference type="AlphaFoldDB" id="A0A4S4D267"/>